<organism evidence="2 3">
    <name type="scientific">Paracoccus mutanolyticus</name>
    <dbReference type="NCBI Taxonomy" id="1499308"/>
    <lineage>
        <taxon>Bacteria</taxon>
        <taxon>Pseudomonadati</taxon>
        <taxon>Pseudomonadota</taxon>
        <taxon>Alphaproteobacteria</taxon>
        <taxon>Rhodobacterales</taxon>
        <taxon>Paracoccaceae</taxon>
        <taxon>Paracoccus</taxon>
    </lineage>
</organism>
<dbReference type="InterPro" id="IPR014710">
    <property type="entry name" value="RmlC-like_jellyroll"/>
</dbReference>
<reference evidence="2 3" key="1">
    <citation type="submission" date="2018-06" db="EMBL/GenBank/DDBJ databases">
        <title>Complete genome sequence of Paracoccus mutanolyticus strain RSP-02 isolated from cellulosic waste.</title>
        <authorList>
            <person name="Amrutha R.N."/>
            <person name="Shrivastav A."/>
            <person name="Buddana S.K."/>
            <person name="Deshpande U."/>
            <person name="Prakasham R.S."/>
        </authorList>
    </citation>
    <scope>NUCLEOTIDE SEQUENCE [LARGE SCALE GENOMIC DNA]</scope>
    <source>
        <strain evidence="2 3">RSP-02</strain>
    </source>
</reference>
<dbReference type="Gene3D" id="2.60.120.10">
    <property type="entry name" value="Jelly Rolls"/>
    <property type="match status" value="1"/>
</dbReference>
<dbReference type="SUPFAM" id="SSF51182">
    <property type="entry name" value="RmlC-like cupins"/>
    <property type="match status" value="1"/>
</dbReference>
<feature type="compositionally biased region" description="Low complexity" evidence="1">
    <location>
        <begin position="52"/>
        <end position="67"/>
    </location>
</feature>
<dbReference type="EMBL" id="CP030239">
    <property type="protein sequence ID" value="AWX92272.1"/>
    <property type="molecule type" value="Genomic_DNA"/>
</dbReference>
<accession>A0ABM6WNT3</accession>
<evidence type="ECO:0000313" key="2">
    <source>
        <dbReference type="EMBL" id="AWX92272.1"/>
    </source>
</evidence>
<dbReference type="InterPro" id="IPR011051">
    <property type="entry name" value="RmlC_Cupin_sf"/>
</dbReference>
<name>A0ABM6WNT3_9RHOB</name>
<sequence length="124" mass="12966">MSMPVGRNTMPAHVHDRRMEAYLYHGMEPQASRSPDCSERSADAADPPEWISPCCAGSGTGTGSSAPGPRPACAPPSMACRSAKSSSSNDTRMCSSTSSRMNGASVEIGVRVMASGQSCKERLP</sequence>
<feature type="compositionally biased region" description="Low complexity" evidence="1">
    <location>
        <begin position="77"/>
        <end position="88"/>
    </location>
</feature>
<evidence type="ECO:0000256" key="1">
    <source>
        <dbReference type="SAM" id="MobiDB-lite"/>
    </source>
</evidence>
<dbReference type="Proteomes" id="UP000249922">
    <property type="component" value="Chromosome"/>
</dbReference>
<feature type="compositionally biased region" description="Polar residues" evidence="1">
    <location>
        <begin position="89"/>
        <end position="101"/>
    </location>
</feature>
<keyword evidence="3" id="KW-1185">Reference proteome</keyword>
<protein>
    <submittedName>
        <fullName evidence="2">Uncharacterized protein</fullName>
    </submittedName>
</protein>
<feature type="region of interest" description="Disordered" evidence="1">
    <location>
        <begin position="29"/>
        <end position="101"/>
    </location>
</feature>
<proteinExistence type="predicted"/>
<evidence type="ECO:0000313" key="3">
    <source>
        <dbReference type="Proteomes" id="UP000249922"/>
    </source>
</evidence>
<gene>
    <name evidence="2" type="ORF">DPM13_00360</name>
</gene>